<proteinExistence type="predicted"/>
<evidence type="ECO:0000313" key="2">
    <source>
        <dbReference type="Proteomes" id="UP000595064"/>
    </source>
</evidence>
<gene>
    <name evidence="1" type="ORF">I6G47_28750</name>
</gene>
<dbReference type="EMBL" id="CP065748">
    <property type="protein sequence ID" value="QPS80917.1"/>
    <property type="molecule type" value="Genomic_DNA"/>
</dbReference>
<dbReference type="KEGG" id="dla:I6G47_28750"/>
<dbReference type="Proteomes" id="UP000595064">
    <property type="component" value="Chromosome"/>
</dbReference>
<protein>
    <submittedName>
        <fullName evidence="1">Uncharacterized protein</fullName>
    </submittedName>
</protein>
<reference evidence="1 2" key="1">
    <citation type="submission" date="2020-12" db="EMBL/GenBank/DDBJ databases">
        <title>FDA dAtabase for Regulatory Grade micrObial Sequences (FDA-ARGOS): Supporting development and validation of Infectious Disease Dx tests.</title>
        <authorList>
            <person name="Sproer C."/>
            <person name="Gronow S."/>
            <person name="Severitt S."/>
            <person name="Schroder I."/>
            <person name="Tallon L."/>
            <person name="Sadzewicz L."/>
            <person name="Zhao X."/>
            <person name="Boylan J."/>
            <person name="Ott S."/>
            <person name="Bowen H."/>
            <person name="Vavikolanu K."/>
            <person name="Mehta A."/>
            <person name="Aluvathingal J."/>
            <person name="Nadendla S."/>
            <person name="Lowell S."/>
            <person name="Myers T."/>
            <person name="Yan Y."/>
            <person name="Sichtig H."/>
        </authorList>
    </citation>
    <scope>NUCLEOTIDE SEQUENCE [LARGE SCALE GENOMIC DNA]</scope>
    <source>
        <strain evidence="1 2">FDAARGOS_890</strain>
    </source>
</reference>
<sequence>MIEDTRELAGEYRAKQLEQLGEIVEKWLPRVKAADAGAPELQALIKALAHEAALVGAFSATKTEVTGADGGALKVEQKVDLSGLSLEELQTLESLSRKVGGA</sequence>
<dbReference type="AlphaFoldDB" id="A0A7T3DDK0"/>
<keyword evidence="2" id="KW-1185">Reference proteome</keyword>
<accession>A0A7T3DDK0</accession>
<organism evidence="1 2">
    <name type="scientific">Delftia lacustris</name>
    <dbReference type="NCBI Taxonomy" id="558537"/>
    <lineage>
        <taxon>Bacteria</taxon>
        <taxon>Pseudomonadati</taxon>
        <taxon>Pseudomonadota</taxon>
        <taxon>Betaproteobacteria</taxon>
        <taxon>Burkholderiales</taxon>
        <taxon>Comamonadaceae</taxon>
        <taxon>Delftia</taxon>
    </lineage>
</organism>
<evidence type="ECO:0000313" key="1">
    <source>
        <dbReference type="EMBL" id="QPS80917.1"/>
    </source>
</evidence>
<name>A0A7T3DDK0_9BURK</name>
<dbReference type="RefSeq" id="WP_155524797.1">
    <property type="nucleotide sequence ID" value="NZ_CP065748.1"/>
</dbReference>